<organism evidence="2 3">
    <name type="scientific">Aldrovandia affinis</name>
    <dbReference type="NCBI Taxonomy" id="143900"/>
    <lineage>
        <taxon>Eukaryota</taxon>
        <taxon>Metazoa</taxon>
        <taxon>Chordata</taxon>
        <taxon>Craniata</taxon>
        <taxon>Vertebrata</taxon>
        <taxon>Euteleostomi</taxon>
        <taxon>Actinopterygii</taxon>
        <taxon>Neopterygii</taxon>
        <taxon>Teleostei</taxon>
        <taxon>Notacanthiformes</taxon>
        <taxon>Halosauridae</taxon>
        <taxon>Aldrovandia</taxon>
    </lineage>
</organism>
<evidence type="ECO:0000313" key="3">
    <source>
        <dbReference type="Proteomes" id="UP001221898"/>
    </source>
</evidence>
<feature type="region of interest" description="Disordered" evidence="1">
    <location>
        <begin position="1"/>
        <end position="21"/>
    </location>
</feature>
<keyword evidence="3" id="KW-1185">Reference proteome</keyword>
<dbReference type="Proteomes" id="UP001221898">
    <property type="component" value="Unassembled WGS sequence"/>
</dbReference>
<protein>
    <submittedName>
        <fullName evidence="2">Uncharacterized protein</fullName>
    </submittedName>
</protein>
<proteinExistence type="predicted"/>
<feature type="compositionally biased region" description="Polar residues" evidence="1">
    <location>
        <begin position="119"/>
        <end position="129"/>
    </location>
</feature>
<evidence type="ECO:0000256" key="1">
    <source>
        <dbReference type="SAM" id="MobiDB-lite"/>
    </source>
</evidence>
<evidence type="ECO:0000313" key="2">
    <source>
        <dbReference type="EMBL" id="KAJ8392140.1"/>
    </source>
</evidence>
<dbReference type="EMBL" id="JAINUG010000149">
    <property type="protein sequence ID" value="KAJ8392140.1"/>
    <property type="molecule type" value="Genomic_DNA"/>
</dbReference>
<reference evidence="2" key="1">
    <citation type="journal article" date="2023" name="Science">
        <title>Genome structures resolve the early diversification of teleost fishes.</title>
        <authorList>
            <person name="Parey E."/>
            <person name="Louis A."/>
            <person name="Montfort J."/>
            <person name="Bouchez O."/>
            <person name="Roques C."/>
            <person name="Iampietro C."/>
            <person name="Lluch J."/>
            <person name="Castinel A."/>
            <person name="Donnadieu C."/>
            <person name="Desvignes T."/>
            <person name="Floi Bucao C."/>
            <person name="Jouanno E."/>
            <person name="Wen M."/>
            <person name="Mejri S."/>
            <person name="Dirks R."/>
            <person name="Jansen H."/>
            <person name="Henkel C."/>
            <person name="Chen W.J."/>
            <person name="Zahm M."/>
            <person name="Cabau C."/>
            <person name="Klopp C."/>
            <person name="Thompson A.W."/>
            <person name="Robinson-Rechavi M."/>
            <person name="Braasch I."/>
            <person name="Lecointre G."/>
            <person name="Bobe J."/>
            <person name="Postlethwait J.H."/>
            <person name="Berthelot C."/>
            <person name="Roest Crollius H."/>
            <person name="Guiguen Y."/>
        </authorList>
    </citation>
    <scope>NUCLEOTIDE SEQUENCE</scope>
    <source>
        <strain evidence="2">NC1722</strain>
    </source>
</reference>
<feature type="compositionally biased region" description="Basic and acidic residues" evidence="1">
    <location>
        <begin position="107"/>
        <end position="118"/>
    </location>
</feature>
<accession>A0AAD7RXL0</accession>
<name>A0AAD7RXL0_9TELE</name>
<gene>
    <name evidence="2" type="ORF">AAFF_G00079460</name>
</gene>
<feature type="compositionally biased region" description="Polar residues" evidence="1">
    <location>
        <begin position="97"/>
        <end position="106"/>
    </location>
</feature>
<dbReference type="AlphaFoldDB" id="A0AAD7RXL0"/>
<comment type="caution">
    <text evidence="2">The sequence shown here is derived from an EMBL/GenBank/DDBJ whole genome shotgun (WGS) entry which is preliminary data.</text>
</comment>
<sequence length="129" mass="14380">MRPDASPTLGSTQHKLSDLNPFSTVGHCGTEVLGWEGLRREGLRGGRGGWTRQMAIRRILLPARFAAESPLLHRRSLNRAPQYGLSADALLERFKPNTVQPGSSADVTRRSQRCEQNENSRTWCHSDVS</sequence>
<feature type="region of interest" description="Disordered" evidence="1">
    <location>
        <begin position="95"/>
        <end position="129"/>
    </location>
</feature>